<dbReference type="InterPro" id="IPR033985">
    <property type="entry name" value="SusD-like_N"/>
</dbReference>
<dbReference type="InterPro" id="IPR011990">
    <property type="entry name" value="TPR-like_helical_dom_sf"/>
</dbReference>
<feature type="signal peptide" evidence="6">
    <location>
        <begin position="1"/>
        <end position="19"/>
    </location>
</feature>
<dbReference type="Pfam" id="PF14322">
    <property type="entry name" value="SusD-like_3"/>
    <property type="match status" value="1"/>
</dbReference>
<sequence>MMKKILFTISTLASLTLFSACELDYAPQNTMVDETVYKEEKTAQSALIGAYTRLCVLLSGAPNDQNNYTNSSFAFQLADIGTENITVNDGASSLLAMEKCEYTTDEHDGFIKDIYQYGYNAIDYANNIIAGINEFGQYDPKMMKQHIAEAKFLRAYEYFTLLCIYGDGALVGEENGLGLVLRLTPYDGYKPEDVQARETVGAIYTQILKDLTEAIPDLPQTDYAPAQRYRATATTAKALLSRIYLYKGTYLKNIDELKQAAYYAGEVLKSTVITFNDEYNDHRTNIFPSNIYENSTYPDPTNYATELIFFQPSRISTNVFPCGWTSVFSKTNFSTSDSLINSYLPGDLRGYGTTNEYLIQQGSTTSNANLKASMKYDNGGCYCDVQYIRLSEIKLTRAETLAYTTNSIDAEALQHLNDIRRKPFPEGQKPAELKASDFASVDAFVDSILVERNRELAMEGHYRWDLIRTGRDLKTKGLPNNKKILPIPEYEVQISDGVIKQNSGF</sequence>
<keyword evidence="3 6" id="KW-0732">Signal</keyword>
<evidence type="ECO:0000259" key="7">
    <source>
        <dbReference type="Pfam" id="PF07980"/>
    </source>
</evidence>
<protein>
    <submittedName>
        <fullName evidence="9">RagB/SusD family nutrient uptake outer membrane protein</fullName>
    </submittedName>
</protein>
<accession>A0A9D1GFT2</accession>
<reference evidence="9" key="2">
    <citation type="journal article" date="2021" name="PeerJ">
        <title>Extensive microbial diversity within the chicken gut microbiome revealed by metagenomics and culture.</title>
        <authorList>
            <person name="Gilroy R."/>
            <person name="Ravi A."/>
            <person name="Getino M."/>
            <person name="Pursley I."/>
            <person name="Horton D.L."/>
            <person name="Alikhan N.F."/>
            <person name="Baker D."/>
            <person name="Gharbi K."/>
            <person name="Hall N."/>
            <person name="Watson M."/>
            <person name="Adriaenssens E.M."/>
            <person name="Foster-Nyarko E."/>
            <person name="Jarju S."/>
            <person name="Secka A."/>
            <person name="Antonio M."/>
            <person name="Oren A."/>
            <person name="Chaudhuri R.R."/>
            <person name="La Ragione R."/>
            <person name="Hildebrand F."/>
            <person name="Pallen M.J."/>
        </authorList>
    </citation>
    <scope>NUCLEOTIDE SEQUENCE</scope>
    <source>
        <strain evidence="9">21143</strain>
    </source>
</reference>
<keyword evidence="5" id="KW-0998">Cell outer membrane</keyword>
<feature type="domain" description="SusD-like N-terminal" evidence="8">
    <location>
        <begin position="62"/>
        <end position="245"/>
    </location>
</feature>
<dbReference type="AlphaFoldDB" id="A0A9D1GFT2"/>
<evidence type="ECO:0000313" key="9">
    <source>
        <dbReference type="EMBL" id="HIT39349.1"/>
    </source>
</evidence>
<feature type="domain" description="RagB/SusD" evidence="7">
    <location>
        <begin position="316"/>
        <end position="483"/>
    </location>
</feature>
<dbReference type="Pfam" id="PF07980">
    <property type="entry name" value="SusD_RagB"/>
    <property type="match status" value="1"/>
</dbReference>
<dbReference type="Gene3D" id="1.25.40.390">
    <property type="match status" value="1"/>
</dbReference>
<evidence type="ECO:0000256" key="2">
    <source>
        <dbReference type="ARBA" id="ARBA00006275"/>
    </source>
</evidence>
<comment type="similarity">
    <text evidence="2">Belongs to the SusD family.</text>
</comment>
<name>A0A9D1GFT2_9BACT</name>
<organism evidence="9 10">
    <name type="scientific">Candidatus Caccoplasma intestinavium</name>
    <dbReference type="NCBI Taxonomy" id="2840716"/>
    <lineage>
        <taxon>Bacteria</taxon>
        <taxon>Pseudomonadati</taxon>
        <taxon>Bacteroidota</taxon>
        <taxon>Bacteroidia</taxon>
        <taxon>Bacteroidales</taxon>
        <taxon>Bacteroidaceae</taxon>
        <taxon>Bacteroidaceae incertae sedis</taxon>
        <taxon>Candidatus Caccoplasma</taxon>
    </lineage>
</organism>
<gene>
    <name evidence="9" type="ORF">IAD06_04870</name>
</gene>
<evidence type="ECO:0000256" key="6">
    <source>
        <dbReference type="SAM" id="SignalP"/>
    </source>
</evidence>
<evidence type="ECO:0000313" key="10">
    <source>
        <dbReference type="Proteomes" id="UP000886722"/>
    </source>
</evidence>
<comment type="subcellular location">
    <subcellularLocation>
        <location evidence="1">Cell outer membrane</location>
    </subcellularLocation>
</comment>
<evidence type="ECO:0000256" key="5">
    <source>
        <dbReference type="ARBA" id="ARBA00023237"/>
    </source>
</evidence>
<dbReference type="PROSITE" id="PS51257">
    <property type="entry name" value="PROKAR_LIPOPROTEIN"/>
    <property type="match status" value="1"/>
</dbReference>
<evidence type="ECO:0000259" key="8">
    <source>
        <dbReference type="Pfam" id="PF14322"/>
    </source>
</evidence>
<dbReference type="EMBL" id="DVKT01000036">
    <property type="protein sequence ID" value="HIT39349.1"/>
    <property type="molecule type" value="Genomic_DNA"/>
</dbReference>
<dbReference type="GO" id="GO:0009279">
    <property type="term" value="C:cell outer membrane"/>
    <property type="evidence" value="ECO:0007669"/>
    <property type="project" value="UniProtKB-SubCell"/>
</dbReference>
<dbReference type="Proteomes" id="UP000886722">
    <property type="component" value="Unassembled WGS sequence"/>
</dbReference>
<feature type="chain" id="PRO_5038570027" evidence="6">
    <location>
        <begin position="20"/>
        <end position="505"/>
    </location>
</feature>
<comment type="caution">
    <text evidence="9">The sequence shown here is derived from an EMBL/GenBank/DDBJ whole genome shotgun (WGS) entry which is preliminary data.</text>
</comment>
<evidence type="ECO:0000256" key="4">
    <source>
        <dbReference type="ARBA" id="ARBA00023136"/>
    </source>
</evidence>
<reference evidence="9" key="1">
    <citation type="submission" date="2020-10" db="EMBL/GenBank/DDBJ databases">
        <authorList>
            <person name="Gilroy R."/>
        </authorList>
    </citation>
    <scope>NUCLEOTIDE SEQUENCE</scope>
    <source>
        <strain evidence="9">21143</strain>
    </source>
</reference>
<proteinExistence type="inferred from homology"/>
<keyword evidence="4" id="KW-0472">Membrane</keyword>
<dbReference type="SUPFAM" id="SSF48452">
    <property type="entry name" value="TPR-like"/>
    <property type="match status" value="1"/>
</dbReference>
<evidence type="ECO:0000256" key="1">
    <source>
        <dbReference type="ARBA" id="ARBA00004442"/>
    </source>
</evidence>
<dbReference type="InterPro" id="IPR012944">
    <property type="entry name" value="SusD_RagB_dom"/>
</dbReference>
<evidence type="ECO:0000256" key="3">
    <source>
        <dbReference type="ARBA" id="ARBA00022729"/>
    </source>
</evidence>